<proteinExistence type="inferred from homology"/>
<evidence type="ECO:0000256" key="1">
    <source>
        <dbReference type="ARBA" id="ARBA00006611"/>
    </source>
</evidence>
<dbReference type="SUPFAM" id="SSF160246">
    <property type="entry name" value="EspE N-terminal domain-like"/>
    <property type="match status" value="1"/>
</dbReference>
<dbReference type="Pfam" id="PF05157">
    <property type="entry name" value="MshEN"/>
    <property type="match status" value="1"/>
</dbReference>
<dbReference type="AlphaFoldDB" id="A0A090AIP6"/>
<dbReference type="PANTHER" id="PTHR30258:SF1">
    <property type="entry name" value="PROTEIN TRANSPORT PROTEIN HOFB HOMOLOG"/>
    <property type="match status" value="1"/>
</dbReference>
<evidence type="ECO:0000259" key="4">
    <source>
        <dbReference type="PROSITE" id="PS00662"/>
    </source>
</evidence>
<evidence type="ECO:0000313" key="5">
    <source>
        <dbReference type="EMBL" id="BAP54720.1"/>
    </source>
</evidence>
<dbReference type="InterPro" id="IPR037257">
    <property type="entry name" value="T2SS_E_N_sf"/>
</dbReference>
<dbReference type="Gene3D" id="3.30.450.90">
    <property type="match status" value="1"/>
</dbReference>
<keyword evidence="6" id="KW-1185">Reference proteome</keyword>
<organism evidence="5 6">
    <name type="scientific">Thioploca ingrica</name>
    <dbReference type="NCBI Taxonomy" id="40754"/>
    <lineage>
        <taxon>Bacteria</taxon>
        <taxon>Pseudomonadati</taxon>
        <taxon>Pseudomonadota</taxon>
        <taxon>Gammaproteobacteria</taxon>
        <taxon>Thiotrichales</taxon>
        <taxon>Thiotrichaceae</taxon>
        <taxon>Thioploca</taxon>
    </lineage>
</organism>
<dbReference type="InterPro" id="IPR027417">
    <property type="entry name" value="P-loop_NTPase"/>
</dbReference>
<dbReference type="CDD" id="cd01129">
    <property type="entry name" value="PulE-GspE-like"/>
    <property type="match status" value="1"/>
</dbReference>
<dbReference type="PROSITE" id="PS00662">
    <property type="entry name" value="T2SP_E"/>
    <property type="match status" value="1"/>
</dbReference>
<dbReference type="Proteomes" id="UP000031623">
    <property type="component" value="Chromosome"/>
</dbReference>
<dbReference type="Gene3D" id="3.40.50.300">
    <property type="entry name" value="P-loop containing nucleotide triphosphate hydrolases"/>
    <property type="match status" value="1"/>
</dbReference>
<sequence length="568" mass="63246">MGALSKPAHRLGDILLEQHIITSDQLKIALIEQKKNHQQLGKILIGLGFVSEAVIRDLMSESLGQTSVDLSKLVVDHEAIRMVPKHLAERYTLLPINFDKAINRLTVAMADVFNVLALDQLASALGGRIKIEPVIAGEAEIINGIDNWYGFDLSIDGILNEIETGEVDYQSLAISRDEYSQPLVRLVDALLSDAVKRSASDIHFEPEKGFLRVRYRIDGVLQQVRSLHKNYWSAIVVRLKVMSSLNIAETRVPQDGRMSLTLGGRPIDFRVSAQPTVYGENIVLRILDSQRGIMTLEHLGLLEENLIALKLMIARPEGVILITGPTGSGKTTTLYSLLQHLNTEEVNIMTLEDPVEYVLGQVRQTAVNEAVKLDFATGIRSMMRQDPDIILVGEIRDVDTAQMAFRAAMTGHQVYSTLHTNSAIGAIPRLLDIGILPDIMAENIIGIVGQRLVRKLCLGCKQAYLPSDMHQMLLDLKEQQSVTLYTPSSCEQCGHRGYKGRLALMEIFRLDESVQDLIAHRATTYDLRQHAQRMGFRTLAQDGIRRVLEGVSSLEEISRVVDLTSRLN</sequence>
<dbReference type="Gene3D" id="3.30.300.160">
    <property type="entry name" value="Type II secretion system, protein E, N-terminal domain"/>
    <property type="match status" value="1"/>
</dbReference>
<keyword evidence="3" id="KW-0067">ATP-binding</keyword>
<dbReference type="GO" id="GO:0016887">
    <property type="term" value="F:ATP hydrolysis activity"/>
    <property type="evidence" value="ECO:0007669"/>
    <property type="project" value="TreeGrafter"/>
</dbReference>
<feature type="domain" description="Bacterial type II secretion system protein E" evidence="4">
    <location>
        <begin position="383"/>
        <end position="397"/>
    </location>
</feature>
<dbReference type="OrthoDB" id="6189814at2"/>
<dbReference type="SUPFAM" id="SSF52540">
    <property type="entry name" value="P-loop containing nucleoside triphosphate hydrolases"/>
    <property type="match status" value="1"/>
</dbReference>
<name>A0A090AIP6_9GAMM</name>
<dbReference type="GO" id="GO:0005524">
    <property type="term" value="F:ATP binding"/>
    <property type="evidence" value="ECO:0007669"/>
    <property type="project" value="UniProtKB-KW"/>
</dbReference>
<gene>
    <name evidence="5" type="ORF">THII_0423</name>
</gene>
<evidence type="ECO:0000256" key="2">
    <source>
        <dbReference type="ARBA" id="ARBA00022741"/>
    </source>
</evidence>
<protein>
    <submittedName>
        <fullName evidence="5">Secretion system protein E</fullName>
    </submittedName>
</protein>
<evidence type="ECO:0000256" key="3">
    <source>
        <dbReference type="ARBA" id="ARBA00022840"/>
    </source>
</evidence>
<dbReference type="InterPro" id="IPR007831">
    <property type="entry name" value="T2SS_GspE_N"/>
</dbReference>
<dbReference type="EMBL" id="AP014633">
    <property type="protein sequence ID" value="BAP54720.1"/>
    <property type="molecule type" value="Genomic_DNA"/>
</dbReference>
<dbReference type="SMART" id="SM00382">
    <property type="entry name" value="AAA"/>
    <property type="match status" value="1"/>
</dbReference>
<dbReference type="Pfam" id="PF00437">
    <property type="entry name" value="T2SSE"/>
    <property type="match status" value="1"/>
</dbReference>
<dbReference type="STRING" id="40754.THII_0423"/>
<dbReference type="PANTHER" id="PTHR30258">
    <property type="entry name" value="TYPE II SECRETION SYSTEM PROTEIN GSPE-RELATED"/>
    <property type="match status" value="1"/>
</dbReference>
<dbReference type="HOGENOM" id="CLU_013446_10_6_6"/>
<accession>A0A090AIP6</accession>
<keyword evidence="2" id="KW-0547">Nucleotide-binding</keyword>
<evidence type="ECO:0000313" key="6">
    <source>
        <dbReference type="Proteomes" id="UP000031623"/>
    </source>
</evidence>
<dbReference type="InterPro" id="IPR003593">
    <property type="entry name" value="AAA+_ATPase"/>
</dbReference>
<dbReference type="GO" id="GO:0005886">
    <property type="term" value="C:plasma membrane"/>
    <property type="evidence" value="ECO:0007669"/>
    <property type="project" value="TreeGrafter"/>
</dbReference>
<dbReference type="InterPro" id="IPR001482">
    <property type="entry name" value="T2SS/T4SS_dom"/>
</dbReference>
<reference evidence="5 6" key="1">
    <citation type="journal article" date="2014" name="ISME J.">
        <title>Ecophysiology of Thioploca ingrica as revealed by the complete genome sequence supplemented with proteomic evidence.</title>
        <authorList>
            <person name="Kojima H."/>
            <person name="Ogura Y."/>
            <person name="Yamamoto N."/>
            <person name="Togashi T."/>
            <person name="Mori H."/>
            <person name="Watanabe T."/>
            <person name="Nemoto F."/>
            <person name="Kurokawa K."/>
            <person name="Hayashi T."/>
            <person name="Fukui M."/>
        </authorList>
    </citation>
    <scope>NUCLEOTIDE SEQUENCE [LARGE SCALE GENOMIC DNA]</scope>
</reference>
<comment type="similarity">
    <text evidence="1">Belongs to the GSP E family.</text>
</comment>
<dbReference type="KEGG" id="tig:THII_0423"/>